<gene>
    <name evidence="1" type="ORF">UFOPK2214_00671</name>
</gene>
<dbReference type="EMBL" id="CAEZWJ010000015">
    <property type="protein sequence ID" value="CAB4652176.1"/>
    <property type="molecule type" value="Genomic_DNA"/>
</dbReference>
<accession>A0A6J6KS67</accession>
<sequence>MSTPRYVLLSEATTISDYVDNPVFTDVTNDGETYTTYRIVRITHEIFEHSEEWTHLANVSLEFSIGIGVALLLIRDKIVEASRIKPTPPSEIAT</sequence>
<dbReference type="AlphaFoldDB" id="A0A6J6KS67"/>
<name>A0A6J6KS67_9ZZZZ</name>
<protein>
    <submittedName>
        <fullName evidence="1">Unannotated protein</fullName>
    </submittedName>
</protein>
<evidence type="ECO:0000313" key="1">
    <source>
        <dbReference type="EMBL" id="CAB4652176.1"/>
    </source>
</evidence>
<proteinExistence type="predicted"/>
<organism evidence="1">
    <name type="scientific">freshwater metagenome</name>
    <dbReference type="NCBI Taxonomy" id="449393"/>
    <lineage>
        <taxon>unclassified sequences</taxon>
        <taxon>metagenomes</taxon>
        <taxon>ecological metagenomes</taxon>
    </lineage>
</organism>
<reference evidence="1" key="1">
    <citation type="submission" date="2020-05" db="EMBL/GenBank/DDBJ databases">
        <authorList>
            <person name="Chiriac C."/>
            <person name="Salcher M."/>
            <person name="Ghai R."/>
            <person name="Kavagutti S V."/>
        </authorList>
    </citation>
    <scope>NUCLEOTIDE SEQUENCE</scope>
</reference>